<keyword evidence="8" id="KW-1185">Reference proteome</keyword>
<feature type="transmembrane region" description="Helical" evidence="6">
    <location>
        <begin position="76"/>
        <end position="94"/>
    </location>
</feature>
<evidence type="ECO:0000256" key="5">
    <source>
        <dbReference type="ARBA" id="ARBA00023136"/>
    </source>
</evidence>
<keyword evidence="4 6" id="KW-1133">Transmembrane helix</keyword>
<evidence type="ECO:0000256" key="4">
    <source>
        <dbReference type="ARBA" id="ARBA00022989"/>
    </source>
</evidence>
<evidence type="ECO:0000256" key="3">
    <source>
        <dbReference type="ARBA" id="ARBA00022692"/>
    </source>
</evidence>
<dbReference type="InterPro" id="IPR001727">
    <property type="entry name" value="GDT1-like"/>
</dbReference>
<evidence type="ECO:0000256" key="1">
    <source>
        <dbReference type="ARBA" id="ARBA00004141"/>
    </source>
</evidence>
<dbReference type="PANTHER" id="PTHR12608">
    <property type="entry name" value="TRANSMEMBRANE PROTEIN HTP-1 RELATED"/>
    <property type="match status" value="1"/>
</dbReference>
<dbReference type="GO" id="GO:0016020">
    <property type="term" value="C:membrane"/>
    <property type="evidence" value="ECO:0007669"/>
    <property type="project" value="UniProtKB-SubCell"/>
</dbReference>
<dbReference type="EMBL" id="CP059735">
    <property type="protein sequence ID" value="WDE00274.1"/>
    <property type="molecule type" value="Genomic_DNA"/>
</dbReference>
<comment type="subcellular location">
    <subcellularLocation>
        <location evidence="1 6">Membrane</location>
        <topology evidence="1 6">Multi-pass membrane protein</topology>
    </subcellularLocation>
</comment>
<keyword evidence="5 6" id="KW-0472">Membrane</keyword>
<reference evidence="7 8" key="1">
    <citation type="journal article" date="2015" name="Genome Announc.">
        <title>Draft Genome Sequences of Marine Isolates of Thalassomonas viridans and Thalassomonas actiniarum.</title>
        <authorList>
            <person name="Olonade I."/>
            <person name="van Zyl L.J."/>
            <person name="Trindade M."/>
        </authorList>
    </citation>
    <scope>NUCLEOTIDE SEQUENCE [LARGE SCALE GENOMIC DNA]</scope>
    <source>
        <strain evidence="7 8">A5K-106</strain>
    </source>
</reference>
<comment type="caution">
    <text evidence="6">Lacks conserved residue(s) required for the propagation of feature annotation.</text>
</comment>
<dbReference type="Proteomes" id="UP000032568">
    <property type="component" value="Chromosome"/>
</dbReference>
<dbReference type="AlphaFoldDB" id="A0AAE9YTS8"/>
<evidence type="ECO:0000256" key="6">
    <source>
        <dbReference type="RuleBase" id="RU365102"/>
    </source>
</evidence>
<feature type="transmembrane region" description="Helical" evidence="6">
    <location>
        <begin position="7"/>
        <end position="24"/>
    </location>
</feature>
<dbReference type="KEGG" id="tact:SG35_006415"/>
<name>A0AAE9YTS8_9GAMM</name>
<protein>
    <recommendedName>
        <fullName evidence="6">GDT1 family protein</fullName>
    </recommendedName>
</protein>
<evidence type="ECO:0000313" key="7">
    <source>
        <dbReference type="EMBL" id="WDE00274.1"/>
    </source>
</evidence>
<dbReference type="GO" id="GO:0046873">
    <property type="term" value="F:metal ion transmembrane transporter activity"/>
    <property type="evidence" value="ECO:0007669"/>
    <property type="project" value="InterPro"/>
</dbReference>
<feature type="transmembrane region" description="Helical" evidence="6">
    <location>
        <begin position="44"/>
        <end position="64"/>
    </location>
</feature>
<organism evidence="7 8">
    <name type="scientific">Thalassomonas actiniarum</name>
    <dbReference type="NCBI Taxonomy" id="485447"/>
    <lineage>
        <taxon>Bacteria</taxon>
        <taxon>Pseudomonadati</taxon>
        <taxon>Pseudomonadota</taxon>
        <taxon>Gammaproteobacteria</taxon>
        <taxon>Alteromonadales</taxon>
        <taxon>Colwelliaceae</taxon>
        <taxon>Thalassomonas</taxon>
    </lineage>
</organism>
<proteinExistence type="inferred from homology"/>
<evidence type="ECO:0000256" key="2">
    <source>
        <dbReference type="ARBA" id="ARBA00009190"/>
    </source>
</evidence>
<accession>A0AAE9YTS8</accession>
<reference evidence="7 8" key="2">
    <citation type="journal article" date="2022" name="Mar. Drugs">
        <title>Bioassay-Guided Fractionation Leads to the Detection of Cholic Acid Generated by the Rare Thalassomonas sp.</title>
        <authorList>
            <person name="Pheiffer F."/>
            <person name="Schneider Y.K."/>
            <person name="Hansen E.H."/>
            <person name="Andersen J.H."/>
            <person name="Isaksson J."/>
            <person name="Busche T."/>
            <person name="R C."/>
            <person name="Kalinowski J."/>
            <person name="Zyl L.V."/>
            <person name="Trindade M."/>
        </authorList>
    </citation>
    <scope>NUCLEOTIDE SEQUENCE [LARGE SCALE GENOMIC DNA]</scope>
    <source>
        <strain evidence="7 8">A5K-106</strain>
    </source>
</reference>
<keyword evidence="3 6" id="KW-0812">Transmembrane</keyword>
<comment type="similarity">
    <text evidence="2 6">Belongs to the GDT1 family.</text>
</comment>
<dbReference type="RefSeq" id="WP_044835352.1">
    <property type="nucleotide sequence ID" value="NZ_CP059735.1"/>
</dbReference>
<evidence type="ECO:0000313" key="8">
    <source>
        <dbReference type="Proteomes" id="UP000032568"/>
    </source>
</evidence>
<gene>
    <name evidence="7" type="ORF">SG35_006415</name>
</gene>
<dbReference type="Pfam" id="PF01169">
    <property type="entry name" value="GDT1"/>
    <property type="match status" value="1"/>
</dbReference>
<dbReference type="PANTHER" id="PTHR12608:SF1">
    <property type="entry name" value="TRANSMEMBRANE PROTEIN 165"/>
    <property type="match status" value="1"/>
</dbReference>
<sequence length="96" mass="10311">MAFVLAFDWKVFLTIFASVFIAELGDKTQLATMLFATDKDVSKWMVFASASCALVVASAFGVLAGTFLSGYINEKILAYIAGGSFIVIGLYTIYSA</sequence>